<dbReference type="InterPro" id="IPR036291">
    <property type="entry name" value="NAD(P)-bd_dom_sf"/>
</dbReference>
<organism evidence="4 5">
    <name type="scientific">Paraburkholderia phenazinium</name>
    <dbReference type="NCBI Taxonomy" id="60549"/>
    <lineage>
        <taxon>Bacteria</taxon>
        <taxon>Pseudomonadati</taxon>
        <taxon>Pseudomonadota</taxon>
        <taxon>Betaproteobacteria</taxon>
        <taxon>Burkholderiales</taxon>
        <taxon>Burkholderiaceae</taxon>
        <taxon>Paraburkholderia</taxon>
    </lineage>
</organism>
<feature type="domain" description="D-isomer specific 2-hydroxyacid dehydrogenase NAD-binding" evidence="3">
    <location>
        <begin position="106"/>
        <end position="276"/>
    </location>
</feature>
<dbReference type="GO" id="GO:0051287">
    <property type="term" value="F:NAD binding"/>
    <property type="evidence" value="ECO:0007669"/>
    <property type="project" value="InterPro"/>
</dbReference>
<dbReference type="GO" id="GO:0016491">
    <property type="term" value="F:oxidoreductase activity"/>
    <property type="evidence" value="ECO:0007669"/>
    <property type="project" value="UniProtKB-KW"/>
</dbReference>
<dbReference type="Gene3D" id="3.40.50.720">
    <property type="entry name" value="NAD(P)-binding Rossmann-like Domain"/>
    <property type="match status" value="2"/>
</dbReference>
<evidence type="ECO:0000259" key="3">
    <source>
        <dbReference type="Pfam" id="PF02826"/>
    </source>
</evidence>
<keyword evidence="1" id="KW-0560">Oxidoreductase</keyword>
<accession>A0A1N6JDN9</accession>
<evidence type="ECO:0000313" key="4">
    <source>
        <dbReference type="EMBL" id="SIO42462.1"/>
    </source>
</evidence>
<keyword evidence="4" id="KW-0670">Pyruvate</keyword>
<dbReference type="Proteomes" id="UP000184693">
    <property type="component" value="Unassembled WGS sequence"/>
</dbReference>
<dbReference type="PANTHER" id="PTHR43333:SF1">
    <property type="entry name" value="D-ISOMER SPECIFIC 2-HYDROXYACID DEHYDROGENASE NAD-BINDING DOMAIN-CONTAINING PROTEIN"/>
    <property type="match status" value="1"/>
</dbReference>
<evidence type="ECO:0000313" key="5">
    <source>
        <dbReference type="Proteomes" id="UP000184693"/>
    </source>
</evidence>
<dbReference type="AlphaFoldDB" id="A0A1N6JDN9"/>
<dbReference type="PANTHER" id="PTHR43333">
    <property type="entry name" value="2-HACID_DH_C DOMAIN-CONTAINING PROTEIN"/>
    <property type="match status" value="1"/>
</dbReference>
<evidence type="ECO:0000256" key="2">
    <source>
        <dbReference type="ARBA" id="ARBA00023027"/>
    </source>
</evidence>
<dbReference type="InterPro" id="IPR006140">
    <property type="entry name" value="D-isomer_DH_NAD-bd"/>
</dbReference>
<dbReference type="RefSeq" id="WP_074266376.1">
    <property type="nucleotide sequence ID" value="NZ_FSRM01000002.1"/>
</dbReference>
<reference evidence="4 5" key="1">
    <citation type="submission" date="2016-11" db="EMBL/GenBank/DDBJ databases">
        <authorList>
            <person name="Jaros S."/>
            <person name="Januszkiewicz K."/>
            <person name="Wedrychowicz H."/>
        </authorList>
    </citation>
    <scope>NUCLEOTIDE SEQUENCE [LARGE SCALE GENOMIC DNA]</scope>
    <source>
        <strain evidence="4 5">GAS86</strain>
    </source>
</reference>
<name>A0A1N6JDN9_9BURK</name>
<dbReference type="OrthoDB" id="9787219at2"/>
<protein>
    <submittedName>
        <fullName evidence="4">Glyoxylate/hydroxypyruvate reductase A</fullName>
    </submittedName>
</protein>
<keyword evidence="2" id="KW-0520">NAD</keyword>
<sequence length="311" mass="34149">MTFLYKADTVRGAQWARLFAEKAPDIPFRIWPDGSSGDDAHAVRYLAVWEPPRDLATAFPNLELVFSVGAGIDQFDLSAIPAHLPVVRMIEPGIVAGMVEYTTLATLALHRDWLTYAAQQREGRWQPVRTRVAGERRVGVLGLGVLGEAVLKRLASFGFPCAGWSRSPRELDGIECFAGADTLPQFLARTDILICLLPLTAATRHILNRDLFAQLPRGAALINTGRGGHLQQDHLLEALESGQLSAAVLDVADPEPLAADHPLWHHPRVMLTPHIASVTQPDSAVEVVLDNLRRHREGEPLIGQVDRARGY</sequence>
<evidence type="ECO:0000256" key="1">
    <source>
        <dbReference type="ARBA" id="ARBA00023002"/>
    </source>
</evidence>
<dbReference type="SUPFAM" id="SSF52283">
    <property type="entry name" value="Formate/glycerate dehydrogenase catalytic domain-like"/>
    <property type="match status" value="1"/>
</dbReference>
<gene>
    <name evidence="4" type="ORF">SAMN05444168_4256</name>
</gene>
<dbReference type="SUPFAM" id="SSF51735">
    <property type="entry name" value="NAD(P)-binding Rossmann-fold domains"/>
    <property type="match status" value="1"/>
</dbReference>
<dbReference type="Pfam" id="PF02826">
    <property type="entry name" value="2-Hacid_dh_C"/>
    <property type="match status" value="1"/>
</dbReference>
<proteinExistence type="predicted"/>
<dbReference type="CDD" id="cd12164">
    <property type="entry name" value="GDH_like_2"/>
    <property type="match status" value="1"/>
</dbReference>
<dbReference type="EMBL" id="FSRM01000002">
    <property type="protein sequence ID" value="SIO42462.1"/>
    <property type="molecule type" value="Genomic_DNA"/>
</dbReference>